<dbReference type="Gene3D" id="3.40.50.300">
    <property type="entry name" value="P-loop containing nucleotide triphosphate hydrolases"/>
    <property type="match status" value="1"/>
</dbReference>
<dbReference type="SUPFAM" id="SSF52540">
    <property type="entry name" value="P-loop containing nucleoside triphosphate hydrolases"/>
    <property type="match status" value="1"/>
</dbReference>
<dbReference type="AlphaFoldDB" id="A0AAV2SSW1"/>
<dbReference type="InterPro" id="IPR027417">
    <property type="entry name" value="P-loop_NTPase"/>
</dbReference>
<proteinExistence type="predicted"/>
<gene>
    <name evidence="2" type="ORF">MNOR_LOCUS40548</name>
</gene>
<accession>A0AAV2SSW1</accession>
<dbReference type="PANTHER" id="PTHR32046">
    <property type="entry name" value="G DOMAIN-CONTAINING PROTEIN"/>
    <property type="match status" value="1"/>
</dbReference>
<dbReference type="EMBL" id="CAXKWB010126003">
    <property type="protein sequence ID" value="CAL4239634.1"/>
    <property type="molecule type" value="Genomic_DNA"/>
</dbReference>
<protein>
    <recommendedName>
        <fullName evidence="1">Septin-type G domain-containing protein</fullName>
    </recommendedName>
</protein>
<evidence type="ECO:0000259" key="1">
    <source>
        <dbReference type="Pfam" id="PF00735"/>
    </source>
</evidence>
<evidence type="ECO:0000313" key="2">
    <source>
        <dbReference type="EMBL" id="CAL4239634.1"/>
    </source>
</evidence>
<reference evidence="2 3" key="1">
    <citation type="submission" date="2024-05" db="EMBL/GenBank/DDBJ databases">
        <authorList>
            <person name="Wallberg A."/>
        </authorList>
    </citation>
    <scope>NUCLEOTIDE SEQUENCE [LARGE SCALE GENOMIC DNA]</scope>
</reference>
<organism evidence="2 3">
    <name type="scientific">Meganyctiphanes norvegica</name>
    <name type="common">Northern krill</name>
    <name type="synonym">Thysanopoda norvegica</name>
    <dbReference type="NCBI Taxonomy" id="48144"/>
    <lineage>
        <taxon>Eukaryota</taxon>
        <taxon>Metazoa</taxon>
        <taxon>Ecdysozoa</taxon>
        <taxon>Arthropoda</taxon>
        <taxon>Crustacea</taxon>
        <taxon>Multicrustacea</taxon>
        <taxon>Malacostraca</taxon>
        <taxon>Eumalacostraca</taxon>
        <taxon>Eucarida</taxon>
        <taxon>Euphausiacea</taxon>
        <taxon>Euphausiidae</taxon>
        <taxon>Meganyctiphanes</taxon>
    </lineage>
</organism>
<dbReference type="InterPro" id="IPR030379">
    <property type="entry name" value="G_SEPTIN_dom"/>
</dbReference>
<feature type="domain" description="Septin-type G" evidence="1">
    <location>
        <begin position="46"/>
        <end position="149"/>
    </location>
</feature>
<dbReference type="InterPro" id="IPR025662">
    <property type="entry name" value="Sigma_54_int_dom_ATP-bd_1"/>
</dbReference>
<feature type="non-terminal residue" evidence="2">
    <location>
        <position position="1"/>
    </location>
</feature>
<dbReference type="PANTHER" id="PTHR32046:SF11">
    <property type="entry name" value="IMMUNE-ASSOCIATED NUCLEOTIDE-BINDING PROTEIN 10-LIKE"/>
    <property type="match status" value="1"/>
</dbReference>
<dbReference type="PROSITE" id="PS00675">
    <property type="entry name" value="SIGMA54_INTERACT_1"/>
    <property type="match status" value="1"/>
</dbReference>
<dbReference type="CDD" id="cd00882">
    <property type="entry name" value="Ras_like_GTPase"/>
    <property type="match status" value="1"/>
</dbReference>
<comment type="caution">
    <text evidence="2">The sequence shown here is derived from an EMBL/GenBank/DDBJ whole genome shotgun (WGS) entry which is preliminary data.</text>
</comment>
<keyword evidence="3" id="KW-1185">Reference proteome</keyword>
<dbReference type="Pfam" id="PF00735">
    <property type="entry name" value="Septin"/>
    <property type="match status" value="1"/>
</dbReference>
<sequence>INIYFCQKKNGLEIRILKMKESNVLEGNIKRFQFGGINNISSNGKLIFVGETGSGKTTLINAMVNNILDVNFTDNFRYSVCDLNNKPRSESESQTDFVTEYTFNYKYGMKRKCNFVLVDTPGFGDTRGPKIQKENVQQILKYISKESSKVGLVIQSSTNRLTAEIRSILLDMKTLAKTGQIESLIILSTFADSGSPIVEEILEGYDITYNKLYLFNNNALYSKTQGISDRDRNSFKRNWTITNRSIDMVLDFLRGD</sequence>
<evidence type="ECO:0000313" key="3">
    <source>
        <dbReference type="Proteomes" id="UP001497623"/>
    </source>
</evidence>
<dbReference type="GO" id="GO:0005525">
    <property type="term" value="F:GTP binding"/>
    <property type="evidence" value="ECO:0007669"/>
    <property type="project" value="InterPro"/>
</dbReference>
<name>A0AAV2SSW1_MEGNR</name>
<dbReference type="Proteomes" id="UP001497623">
    <property type="component" value="Unassembled WGS sequence"/>
</dbReference>